<keyword evidence="2" id="KW-0812">Transmembrane</keyword>
<evidence type="ECO:0000256" key="1">
    <source>
        <dbReference type="SAM" id="MobiDB-lite"/>
    </source>
</evidence>
<organism evidence="3 4">
    <name type="scientific">Mortierella polycephala</name>
    <dbReference type="NCBI Taxonomy" id="41804"/>
    <lineage>
        <taxon>Eukaryota</taxon>
        <taxon>Fungi</taxon>
        <taxon>Fungi incertae sedis</taxon>
        <taxon>Mucoromycota</taxon>
        <taxon>Mortierellomycotina</taxon>
        <taxon>Mortierellomycetes</taxon>
        <taxon>Mortierellales</taxon>
        <taxon>Mortierellaceae</taxon>
        <taxon>Mortierella</taxon>
    </lineage>
</organism>
<dbReference type="EMBL" id="JAAAJA010001359">
    <property type="protein sequence ID" value="KAG0247506.1"/>
    <property type="molecule type" value="Genomic_DNA"/>
</dbReference>
<reference evidence="3" key="1">
    <citation type="journal article" date="2020" name="Fungal Divers.">
        <title>Resolving the Mortierellaceae phylogeny through synthesis of multi-gene phylogenetics and phylogenomics.</title>
        <authorList>
            <person name="Vandepol N."/>
            <person name="Liber J."/>
            <person name="Desiro A."/>
            <person name="Na H."/>
            <person name="Kennedy M."/>
            <person name="Barry K."/>
            <person name="Grigoriev I.V."/>
            <person name="Miller A.N."/>
            <person name="O'Donnell K."/>
            <person name="Stajich J.E."/>
            <person name="Bonito G."/>
        </authorList>
    </citation>
    <scope>NUCLEOTIDE SEQUENCE</scope>
    <source>
        <strain evidence="3">KOD948</strain>
    </source>
</reference>
<name>A0A9P6TUT8_9FUNG</name>
<proteinExistence type="predicted"/>
<feature type="transmembrane region" description="Helical" evidence="2">
    <location>
        <begin position="21"/>
        <end position="39"/>
    </location>
</feature>
<evidence type="ECO:0000313" key="3">
    <source>
        <dbReference type="EMBL" id="KAG0247506.1"/>
    </source>
</evidence>
<dbReference type="AlphaFoldDB" id="A0A9P6TUT8"/>
<feature type="compositionally biased region" description="Basic and acidic residues" evidence="1">
    <location>
        <begin position="571"/>
        <end position="580"/>
    </location>
</feature>
<feature type="region of interest" description="Disordered" evidence="1">
    <location>
        <begin position="431"/>
        <end position="509"/>
    </location>
</feature>
<feature type="region of interest" description="Disordered" evidence="1">
    <location>
        <begin position="292"/>
        <end position="359"/>
    </location>
</feature>
<keyword evidence="4" id="KW-1185">Reference proteome</keyword>
<feature type="region of interest" description="Disordered" evidence="1">
    <location>
        <begin position="261"/>
        <end position="280"/>
    </location>
</feature>
<evidence type="ECO:0000313" key="4">
    <source>
        <dbReference type="Proteomes" id="UP000726737"/>
    </source>
</evidence>
<feature type="transmembrane region" description="Helical" evidence="2">
    <location>
        <begin position="189"/>
        <end position="209"/>
    </location>
</feature>
<evidence type="ECO:0000256" key="2">
    <source>
        <dbReference type="SAM" id="Phobius"/>
    </source>
</evidence>
<feature type="compositionally biased region" description="Low complexity" evidence="1">
    <location>
        <begin position="549"/>
        <end position="560"/>
    </location>
</feature>
<feature type="compositionally biased region" description="Polar residues" evidence="1">
    <location>
        <begin position="472"/>
        <end position="498"/>
    </location>
</feature>
<feature type="region of interest" description="Disordered" evidence="1">
    <location>
        <begin position="524"/>
        <end position="587"/>
    </location>
</feature>
<feature type="compositionally biased region" description="Basic and acidic residues" evidence="1">
    <location>
        <begin position="524"/>
        <end position="535"/>
    </location>
</feature>
<keyword evidence="2" id="KW-0472">Membrane</keyword>
<sequence>MVSLLRPRRFVLCGVPFTYELALRLMILGLTVALLTFAAKPKVLSILRQSNLVSVTMKENPVIPAPGVLVCGPKLDKVDVQILTRGEVNADGSVGKDQVRLVDPEMISFSKTADFNLRAYGDWPSDGNCVQLTPKGLYFAKNLMGRDRQNLRTITEFENRKVIGRVIISPDTFFVTSYIDKPSYTWVDLAGAIGGMASLALAVWIFLFGSGRYKSWGVMQRYILKTSPNSTRFREKETEPVGIYETFKRFIRTQLERMDSSRDTDLDHVPLHNTTTERRRASARYSNAINMHSSHAPLTGNGAEPGRGKRVSGMGYSNGFDPKSGAPLESPNQPNFYFSDEGTPRTQSLQPLAPINENGDDAEVQVNELIRLIDLRIDEKMWSLERTLARYYLDGFRLRNYSTIQSEMTDAVYQPKDESSLSMLESGAHTQLEPLPHGQPSSPVDSSPPAPMYPPRPRQNQQYTYVGEAQSKGDNNPDIQATPGVSTLPTTPTTQQNEELLAPTFPLQRDMRGTLRKAVERLQHEWPQNQDHETYVPRTQYQSSRDTARQQQQQQQQRRQYSTGLTTTEGHAGEPARDNIIDTPPRY</sequence>
<dbReference type="Proteomes" id="UP000726737">
    <property type="component" value="Unassembled WGS sequence"/>
</dbReference>
<keyword evidence="2" id="KW-1133">Transmembrane helix</keyword>
<protein>
    <submittedName>
        <fullName evidence="3">Uncharacterized protein</fullName>
    </submittedName>
</protein>
<feature type="compositionally biased region" description="Pro residues" evidence="1">
    <location>
        <begin position="446"/>
        <end position="457"/>
    </location>
</feature>
<dbReference type="OrthoDB" id="5596129at2759"/>
<comment type="caution">
    <text evidence="3">The sequence shown here is derived from an EMBL/GenBank/DDBJ whole genome shotgun (WGS) entry which is preliminary data.</text>
</comment>
<accession>A0A9P6TUT8</accession>
<gene>
    <name evidence="3" type="ORF">BG011_001373</name>
</gene>